<keyword evidence="3" id="KW-1185">Reference proteome</keyword>
<accession>A0A161MBA4</accession>
<comment type="caution">
    <text evidence="2">The sequence shown here is derived from an EMBL/GenBank/DDBJ whole genome shotgun (WGS) entry which is preliminary data.</text>
</comment>
<proteinExistence type="predicted"/>
<keyword evidence="1" id="KW-1133">Transmembrane helix</keyword>
<dbReference type="Proteomes" id="UP000077701">
    <property type="component" value="Unassembled WGS sequence"/>
</dbReference>
<dbReference type="EMBL" id="BDCX01000006">
    <property type="protein sequence ID" value="GAT67203.1"/>
    <property type="molecule type" value="Genomic_DNA"/>
</dbReference>
<reference evidence="3" key="2">
    <citation type="submission" date="2016-04" db="EMBL/GenBank/DDBJ databases">
        <title>Planomonospora sphaerica JCM9374 whole genome shotgun sequence.</title>
        <authorList>
            <person name="Suzuki T."/>
            <person name="Dohra H."/>
            <person name="Kodani S."/>
        </authorList>
    </citation>
    <scope>NUCLEOTIDE SEQUENCE [LARGE SCALE GENOMIC DNA]</scope>
    <source>
        <strain evidence="3">JCM 9374</strain>
    </source>
</reference>
<organism evidence="2 3">
    <name type="scientific">Planomonospora sphaerica</name>
    <dbReference type="NCBI Taxonomy" id="161355"/>
    <lineage>
        <taxon>Bacteria</taxon>
        <taxon>Bacillati</taxon>
        <taxon>Actinomycetota</taxon>
        <taxon>Actinomycetes</taxon>
        <taxon>Streptosporangiales</taxon>
        <taxon>Streptosporangiaceae</taxon>
        <taxon>Planomonospora</taxon>
    </lineage>
</organism>
<evidence type="ECO:0000256" key="1">
    <source>
        <dbReference type="SAM" id="Phobius"/>
    </source>
</evidence>
<dbReference type="AlphaFoldDB" id="A0A161MBA4"/>
<feature type="transmembrane region" description="Helical" evidence="1">
    <location>
        <begin position="26"/>
        <end position="46"/>
    </location>
</feature>
<evidence type="ECO:0000313" key="2">
    <source>
        <dbReference type="EMBL" id="GAT67203.1"/>
    </source>
</evidence>
<reference evidence="2 3" key="1">
    <citation type="journal article" date="2016" name="Genome Announc.">
        <title>Draft Genome Sequence of Planomonospora sphaerica JCM9374, a Rare Actinomycete.</title>
        <authorList>
            <person name="Dohra H."/>
            <person name="Suzuki T."/>
            <person name="Inoue Y."/>
            <person name="Kodani S."/>
        </authorList>
    </citation>
    <scope>NUCLEOTIDE SEQUENCE [LARGE SCALE GENOMIC DNA]</scope>
    <source>
        <strain evidence="2 3">JCM 9374</strain>
    </source>
</reference>
<keyword evidence="1" id="KW-0812">Transmembrane</keyword>
<protein>
    <submittedName>
        <fullName evidence="2">Uncharacterized protein</fullName>
    </submittedName>
</protein>
<evidence type="ECO:0000313" key="3">
    <source>
        <dbReference type="Proteomes" id="UP000077701"/>
    </source>
</evidence>
<gene>
    <name evidence="2" type="ORF">PS9374_02856</name>
</gene>
<name>A0A161MBA4_9ACTN</name>
<sequence>MSGFAYRTFADGDDLEAYLVATRIEIGFAAPTLICAALAAAVVLKITSFQTRGARGGETARVAPIP</sequence>
<keyword evidence="1" id="KW-0472">Membrane</keyword>
<dbReference type="STRING" id="161355.PS9374_02856"/>